<feature type="non-terminal residue" evidence="4">
    <location>
        <position position="254"/>
    </location>
</feature>
<evidence type="ECO:0000313" key="4">
    <source>
        <dbReference type="EMBL" id="JAS20448.1"/>
    </source>
</evidence>
<evidence type="ECO:0000259" key="2">
    <source>
        <dbReference type="Pfam" id="PF10433"/>
    </source>
</evidence>
<protein>
    <submittedName>
        <fullName evidence="4">Uncharacterized protein</fullName>
    </submittedName>
</protein>
<dbReference type="Pfam" id="PF23726">
    <property type="entry name" value="Beta-prop_RSE1_2nd"/>
    <property type="match status" value="1"/>
</dbReference>
<proteinExistence type="predicted"/>
<feature type="domain" description="RSE1/DDB1/CPSF1 second beta-propeller" evidence="3">
    <location>
        <begin position="162"/>
        <end position="251"/>
    </location>
</feature>
<dbReference type="InterPro" id="IPR018846">
    <property type="entry name" value="Beta-prop_RSE1/DDB1/CPSF1_1st"/>
</dbReference>
<gene>
    <name evidence="4" type="ORF">g.17360</name>
</gene>
<feature type="chain" id="PRO_5008580918" evidence="1">
    <location>
        <begin position="21"/>
        <end position="254"/>
    </location>
</feature>
<dbReference type="InterPro" id="IPR050358">
    <property type="entry name" value="RSE1/DDB1/CFT1"/>
</dbReference>
<dbReference type="EMBL" id="GEDC01016850">
    <property type="protein sequence ID" value="JAS20448.1"/>
    <property type="molecule type" value="Transcribed_RNA"/>
</dbReference>
<evidence type="ECO:0000259" key="3">
    <source>
        <dbReference type="Pfam" id="PF23726"/>
    </source>
</evidence>
<sequence length="254" mass="28002">LLLLLSLSLFIIKFFFKCLQHSTIVCYAKVDTHGSRYLLGDMAGHLFMLLLEKEDKMDGSFSVKDPKVELLGEISIPESITYLDNGVLFIGSRLGDSQLIKLNKIPDDNGSYVSVMETFTNLAPIVDMAVVDLERQGQGQLVTCSGAYKEGSLRIIRNGIGIQEHASIDLPGIKGIWTLNVGSTVKHYDNTLVLSFVGYTRVLTLNGEEVEETEIPGFLSDQQTFYCGNVNHGQIIQVTPVSARLISGETKQLI</sequence>
<organism evidence="4">
    <name type="scientific">Clastoptera arizonana</name>
    <name type="common">Arizona spittle bug</name>
    <dbReference type="NCBI Taxonomy" id="38151"/>
    <lineage>
        <taxon>Eukaryota</taxon>
        <taxon>Metazoa</taxon>
        <taxon>Ecdysozoa</taxon>
        <taxon>Arthropoda</taxon>
        <taxon>Hexapoda</taxon>
        <taxon>Insecta</taxon>
        <taxon>Pterygota</taxon>
        <taxon>Neoptera</taxon>
        <taxon>Paraneoptera</taxon>
        <taxon>Hemiptera</taxon>
        <taxon>Auchenorrhyncha</taxon>
        <taxon>Cercopoidea</taxon>
        <taxon>Clastopteridae</taxon>
        <taxon>Clastoptera</taxon>
    </lineage>
</organism>
<feature type="domain" description="RSE1/DDB1/CPSF1 first beta-propeller" evidence="2">
    <location>
        <begin position="21"/>
        <end position="119"/>
    </location>
</feature>
<dbReference type="Gene3D" id="2.130.10.10">
    <property type="entry name" value="YVTN repeat-like/Quinoprotein amine dehydrogenase"/>
    <property type="match status" value="2"/>
</dbReference>
<accession>A0A1B6D451</accession>
<dbReference type="AlphaFoldDB" id="A0A1B6D451"/>
<dbReference type="InterPro" id="IPR015943">
    <property type="entry name" value="WD40/YVTN_repeat-like_dom_sf"/>
</dbReference>
<dbReference type="Pfam" id="PF10433">
    <property type="entry name" value="Beta-prop_RSE1_1st"/>
    <property type="match status" value="1"/>
</dbReference>
<dbReference type="InterPro" id="IPR058543">
    <property type="entry name" value="Beta-prop_RSE1/DDB1/CPSF1_2nd"/>
</dbReference>
<feature type="non-terminal residue" evidence="4">
    <location>
        <position position="1"/>
    </location>
</feature>
<evidence type="ECO:0000256" key="1">
    <source>
        <dbReference type="SAM" id="SignalP"/>
    </source>
</evidence>
<name>A0A1B6D451_9HEMI</name>
<reference evidence="4" key="1">
    <citation type="submission" date="2015-12" db="EMBL/GenBank/DDBJ databases">
        <title>De novo transcriptome assembly of four potential Pierce s Disease insect vectors from Arizona vineyards.</title>
        <authorList>
            <person name="Tassone E.E."/>
        </authorList>
    </citation>
    <scope>NUCLEOTIDE SEQUENCE</scope>
</reference>
<keyword evidence="1" id="KW-0732">Signal</keyword>
<feature type="signal peptide" evidence="1">
    <location>
        <begin position="1"/>
        <end position="20"/>
    </location>
</feature>
<dbReference type="PANTHER" id="PTHR10644">
    <property type="entry name" value="DNA REPAIR/RNA PROCESSING CPSF FAMILY"/>
    <property type="match status" value="1"/>
</dbReference>